<dbReference type="GO" id="GO:0002040">
    <property type="term" value="P:sprouting angiogenesis"/>
    <property type="evidence" value="ECO:0007669"/>
    <property type="project" value="TreeGrafter"/>
</dbReference>
<organism evidence="13 14">
    <name type="scientific">Petromyzon marinus</name>
    <name type="common">Sea lamprey</name>
    <dbReference type="NCBI Taxonomy" id="7757"/>
    <lineage>
        <taxon>Eukaryota</taxon>
        <taxon>Metazoa</taxon>
        <taxon>Chordata</taxon>
        <taxon>Craniata</taxon>
        <taxon>Vertebrata</taxon>
        <taxon>Cyclostomata</taxon>
        <taxon>Hyperoartia</taxon>
        <taxon>Petromyzontiformes</taxon>
        <taxon>Petromyzontidae</taxon>
        <taxon>Petromyzon</taxon>
    </lineage>
</organism>
<dbReference type="SUPFAM" id="SSF57593">
    <property type="entry name" value="Heparin-binding domain from vascular endothelial growth factor"/>
    <property type="match status" value="1"/>
</dbReference>
<reference evidence="14" key="1">
    <citation type="submission" date="2025-08" db="UniProtKB">
        <authorList>
            <consortium name="RefSeq"/>
        </authorList>
    </citation>
    <scope>IDENTIFICATION</scope>
    <source>
        <tissue evidence="14">Sperm</tissue>
    </source>
</reference>
<dbReference type="InterPro" id="IPR027928">
    <property type="entry name" value="VEGF_C"/>
</dbReference>
<proteinExistence type="inferred from homology"/>
<dbReference type="GO" id="GO:0050930">
    <property type="term" value="P:induction of positive chemotaxis"/>
    <property type="evidence" value="ECO:0007669"/>
    <property type="project" value="TreeGrafter"/>
</dbReference>
<evidence type="ECO:0000256" key="10">
    <source>
        <dbReference type="SAM" id="MobiDB-lite"/>
    </source>
</evidence>
<dbReference type="GO" id="GO:0001666">
    <property type="term" value="P:response to hypoxia"/>
    <property type="evidence" value="ECO:0007669"/>
    <property type="project" value="TreeGrafter"/>
</dbReference>
<dbReference type="GO" id="GO:0051781">
    <property type="term" value="P:positive regulation of cell division"/>
    <property type="evidence" value="ECO:0007669"/>
    <property type="project" value="UniProtKB-KW"/>
</dbReference>
<evidence type="ECO:0000256" key="2">
    <source>
        <dbReference type="ARBA" id="ARBA00022473"/>
    </source>
</evidence>
<feature type="domain" description="Platelet-derived growth factor (PDGF) family profile" evidence="12">
    <location>
        <begin position="42"/>
        <end position="138"/>
    </location>
</feature>
<dbReference type="Pfam" id="PF00341">
    <property type="entry name" value="PDGF"/>
    <property type="match status" value="1"/>
</dbReference>
<dbReference type="Gene3D" id="2.10.90.10">
    <property type="entry name" value="Cystine-knot cytokines"/>
    <property type="match status" value="1"/>
</dbReference>
<name>A0AAJ7X3E3_PETMA</name>
<keyword evidence="11" id="KW-0732">Signal</keyword>
<feature type="signal peptide" evidence="11">
    <location>
        <begin position="1"/>
        <end position="28"/>
    </location>
</feature>
<dbReference type="GO" id="GO:0042056">
    <property type="term" value="F:chemoattractant activity"/>
    <property type="evidence" value="ECO:0007669"/>
    <property type="project" value="TreeGrafter"/>
</dbReference>
<dbReference type="InterPro" id="IPR050507">
    <property type="entry name" value="PDGF/VEGF_growth_factor"/>
</dbReference>
<evidence type="ECO:0000256" key="9">
    <source>
        <dbReference type="RuleBase" id="RU003818"/>
    </source>
</evidence>
<dbReference type="Proteomes" id="UP001318040">
    <property type="component" value="Chromosome 29"/>
</dbReference>
<evidence type="ECO:0000313" key="13">
    <source>
        <dbReference type="Proteomes" id="UP001318040"/>
    </source>
</evidence>
<keyword evidence="8" id="KW-0497">Mitogen</keyword>
<keyword evidence="7" id="KW-0325">Glycoprotein</keyword>
<evidence type="ECO:0000256" key="8">
    <source>
        <dbReference type="ARBA" id="ARBA00023246"/>
    </source>
</evidence>
<comment type="similarity">
    <text evidence="1 9">Belongs to the PDGF/VEGF growth factor family.</text>
</comment>
<dbReference type="InterPro" id="IPR029034">
    <property type="entry name" value="Cystine-knot_cytokine"/>
</dbReference>
<evidence type="ECO:0000256" key="11">
    <source>
        <dbReference type="SAM" id="SignalP"/>
    </source>
</evidence>
<dbReference type="GO" id="GO:0016020">
    <property type="term" value="C:membrane"/>
    <property type="evidence" value="ECO:0007669"/>
    <property type="project" value="InterPro"/>
</dbReference>
<protein>
    <submittedName>
        <fullName evidence="14">Vascular endothelial growth factor A-like isoform X2</fullName>
    </submittedName>
</protein>
<dbReference type="RefSeq" id="XP_032818588.1">
    <property type="nucleotide sequence ID" value="XM_032962697.1"/>
</dbReference>
<evidence type="ECO:0000256" key="5">
    <source>
        <dbReference type="ARBA" id="ARBA00023030"/>
    </source>
</evidence>
<dbReference type="SMART" id="SM00141">
    <property type="entry name" value="PDGF"/>
    <property type="match status" value="1"/>
</dbReference>
<dbReference type="AlphaFoldDB" id="A0AAJ7X3E3"/>
<dbReference type="GO" id="GO:0008201">
    <property type="term" value="F:heparin binding"/>
    <property type="evidence" value="ECO:0007669"/>
    <property type="project" value="InterPro"/>
</dbReference>
<keyword evidence="2" id="KW-0217">Developmental protein</keyword>
<gene>
    <name evidence="14" type="primary">LOC116947201</name>
</gene>
<dbReference type="GO" id="GO:0048010">
    <property type="term" value="P:vascular endothelial growth factor receptor signaling pathway"/>
    <property type="evidence" value="ECO:0007669"/>
    <property type="project" value="TreeGrafter"/>
</dbReference>
<keyword evidence="3" id="KW-0037">Angiogenesis</keyword>
<dbReference type="GO" id="GO:0030154">
    <property type="term" value="P:cell differentiation"/>
    <property type="evidence" value="ECO:0007669"/>
    <property type="project" value="UniProtKB-KW"/>
</dbReference>
<dbReference type="InterPro" id="IPR000072">
    <property type="entry name" value="PDGF/VEGF_dom"/>
</dbReference>
<dbReference type="GO" id="GO:0005172">
    <property type="term" value="F:vascular endothelial growth factor receptor binding"/>
    <property type="evidence" value="ECO:0007669"/>
    <property type="project" value="TreeGrafter"/>
</dbReference>
<dbReference type="Pfam" id="PF14554">
    <property type="entry name" value="VEGF_C"/>
    <property type="match status" value="1"/>
</dbReference>
<dbReference type="Gene3D" id="2.10.160.10">
    <property type="entry name" value="Vascular endothelial growth factor, heparin-binding domain"/>
    <property type="match status" value="1"/>
</dbReference>
<dbReference type="GO" id="GO:0008083">
    <property type="term" value="F:growth factor activity"/>
    <property type="evidence" value="ECO:0007669"/>
    <property type="project" value="UniProtKB-KW"/>
</dbReference>
<dbReference type="CDD" id="cd00135">
    <property type="entry name" value="PDGF"/>
    <property type="match status" value="1"/>
</dbReference>
<dbReference type="GO" id="GO:0001938">
    <property type="term" value="P:positive regulation of endothelial cell proliferation"/>
    <property type="evidence" value="ECO:0007669"/>
    <property type="project" value="TreeGrafter"/>
</dbReference>
<keyword evidence="5 9" id="KW-0339">Growth factor</keyword>
<evidence type="ECO:0000256" key="3">
    <source>
        <dbReference type="ARBA" id="ARBA00022657"/>
    </source>
</evidence>
<keyword evidence="13" id="KW-1185">Reference proteome</keyword>
<dbReference type="GO" id="GO:0045766">
    <property type="term" value="P:positive regulation of angiogenesis"/>
    <property type="evidence" value="ECO:0007669"/>
    <property type="project" value="TreeGrafter"/>
</dbReference>
<dbReference type="InterPro" id="IPR036841">
    <property type="entry name" value="VEGF_C_sf"/>
</dbReference>
<dbReference type="GO" id="GO:0005615">
    <property type="term" value="C:extracellular space"/>
    <property type="evidence" value="ECO:0007669"/>
    <property type="project" value="TreeGrafter"/>
</dbReference>
<dbReference type="SUPFAM" id="SSF57501">
    <property type="entry name" value="Cystine-knot cytokines"/>
    <property type="match status" value="1"/>
</dbReference>
<evidence type="ECO:0000256" key="7">
    <source>
        <dbReference type="ARBA" id="ARBA00023180"/>
    </source>
</evidence>
<dbReference type="GO" id="GO:0038084">
    <property type="term" value="P:vascular endothelial growth factor signaling pathway"/>
    <property type="evidence" value="ECO:0007669"/>
    <property type="project" value="TreeGrafter"/>
</dbReference>
<sequence>MWRRRHGALGPLLLLLLLLLLFAVTAQAGLGRGRHRAQLTLPVVRLEEVWRRSQCRPAERMVSVASERQGAVEWFFRPACVALRRCSGCCGDESARCEATATANVTLQVLLIRPLQDHRLEEMTFVEHTACECREPAQQQPPPPQQQPAPESRTPHRNGKKEPGVRRERKKHGRKPPSNAPGCPPCAPRHAHLYRQDARTCQCACKATDARCRRRGRVFNPHTCRCNGRRRRRRWEALNRSGSTSPPRPP</sequence>
<dbReference type="PANTHER" id="PTHR12025:SF15">
    <property type="entry name" value="VASCULAR ENDOTHELIAL GROWTH FACTOR C-LIKE ISOFORM X1"/>
    <property type="match status" value="1"/>
</dbReference>
<dbReference type="GO" id="GO:0060754">
    <property type="term" value="P:positive regulation of mast cell chemotaxis"/>
    <property type="evidence" value="ECO:0007669"/>
    <property type="project" value="TreeGrafter"/>
</dbReference>
<evidence type="ECO:0000256" key="1">
    <source>
        <dbReference type="ARBA" id="ARBA00006686"/>
    </source>
</evidence>
<keyword evidence="4" id="KW-0221">Differentiation</keyword>
<dbReference type="PANTHER" id="PTHR12025">
    <property type="entry name" value="VASCULAR ENDOTHELIAL GROWTH FACTOR"/>
    <property type="match status" value="1"/>
</dbReference>
<evidence type="ECO:0000313" key="14">
    <source>
        <dbReference type="RefSeq" id="XP_032818588.1"/>
    </source>
</evidence>
<evidence type="ECO:0000256" key="4">
    <source>
        <dbReference type="ARBA" id="ARBA00022782"/>
    </source>
</evidence>
<dbReference type="PROSITE" id="PS50278">
    <property type="entry name" value="PDGF_2"/>
    <property type="match status" value="1"/>
</dbReference>
<evidence type="ECO:0000256" key="6">
    <source>
        <dbReference type="ARBA" id="ARBA00023157"/>
    </source>
</evidence>
<dbReference type="FunFam" id="2.10.160.10:FF:000001">
    <property type="entry name" value="Vascular endothelial growth factor A"/>
    <property type="match status" value="1"/>
</dbReference>
<evidence type="ECO:0000259" key="12">
    <source>
        <dbReference type="PROSITE" id="PS50278"/>
    </source>
</evidence>
<feature type="chain" id="PRO_5042468486" evidence="11">
    <location>
        <begin position="29"/>
        <end position="250"/>
    </location>
</feature>
<keyword evidence="6" id="KW-1015">Disulfide bond</keyword>
<feature type="region of interest" description="Disordered" evidence="10">
    <location>
        <begin position="135"/>
        <end position="185"/>
    </location>
</feature>
<accession>A0AAJ7X3E3</accession>